<reference evidence="1 2" key="1">
    <citation type="journal article" date="2018" name="G3 (Bethesda)">
        <title>Phylogenetic and Phylogenomic Definition of Rhizopus Species.</title>
        <authorList>
            <person name="Gryganskyi A.P."/>
            <person name="Golan J."/>
            <person name="Dolatabadi S."/>
            <person name="Mondo S."/>
            <person name="Robb S."/>
            <person name="Idnurm A."/>
            <person name="Muszewska A."/>
            <person name="Steczkiewicz K."/>
            <person name="Masonjones S."/>
            <person name="Liao H.L."/>
            <person name="Gajdeczka M.T."/>
            <person name="Anike F."/>
            <person name="Vuek A."/>
            <person name="Anishchenko I.M."/>
            <person name="Voigt K."/>
            <person name="de Hoog G.S."/>
            <person name="Smith M.E."/>
            <person name="Heitman J."/>
            <person name="Vilgalys R."/>
            <person name="Stajich J.E."/>
        </authorList>
    </citation>
    <scope>NUCLEOTIDE SEQUENCE [LARGE SCALE GENOMIC DNA]</scope>
    <source>
        <strain evidence="1 2">CBS 357.93</strain>
    </source>
</reference>
<proteinExistence type="predicted"/>
<dbReference type="OrthoDB" id="2210281at2759"/>
<sequence length="288" mass="33235">MKALKMVPFYRSDPDDPAAVAAVVQRRGPMKYKVYPSGVTAATATTVTERGELEEHSRGKVYMIKTQRDKNLCTKVYISPHSNTEDRLYQRDKGVNCSLLEQLKDCDESIQDLIYRLERKFSKTRLVVRVLKYKGTTTLEEKRVTKVSGSINKEYELVEWDPTVTIDDLQRNCERDTSKDENMNYTAYNMIQDYVALHCKQNIGLITDLALQLIDQLLENMANIHESQNGKVMEWEYVLMHAIQIGVPQSVIDQTRIEMETKTNRTAPAIEAFNKEKEQLIDLTEIEE</sequence>
<gene>
    <name evidence="1" type="ORF">CU097_006954</name>
</gene>
<evidence type="ECO:0000313" key="1">
    <source>
        <dbReference type="EMBL" id="RCH99022.1"/>
    </source>
</evidence>
<evidence type="ECO:0000313" key="2">
    <source>
        <dbReference type="Proteomes" id="UP000252139"/>
    </source>
</evidence>
<comment type="caution">
    <text evidence="1">The sequence shown here is derived from an EMBL/GenBank/DDBJ whole genome shotgun (WGS) entry which is preliminary data.</text>
</comment>
<name>A0A367K9V1_RHIAZ</name>
<protein>
    <submittedName>
        <fullName evidence="1">Uncharacterized protein</fullName>
    </submittedName>
</protein>
<organism evidence="1 2">
    <name type="scientific">Rhizopus azygosporus</name>
    <name type="common">Rhizopus microsporus var. azygosporus</name>
    <dbReference type="NCBI Taxonomy" id="86630"/>
    <lineage>
        <taxon>Eukaryota</taxon>
        <taxon>Fungi</taxon>
        <taxon>Fungi incertae sedis</taxon>
        <taxon>Mucoromycota</taxon>
        <taxon>Mucoromycotina</taxon>
        <taxon>Mucoromycetes</taxon>
        <taxon>Mucorales</taxon>
        <taxon>Mucorineae</taxon>
        <taxon>Rhizopodaceae</taxon>
        <taxon>Rhizopus</taxon>
    </lineage>
</organism>
<dbReference type="Proteomes" id="UP000252139">
    <property type="component" value="Unassembled WGS sequence"/>
</dbReference>
<keyword evidence="2" id="KW-1185">Reference proteome</keyword>
<dbReference type="EMBL" id="PJQL01000152">
    <property type="protein sequence ID" value="RCH99022.1"/>
    <property type="molecule type" value="Genomic_DNA"/>
</dbReference>
<accession>A0A367K9V1</accession>
<dbReference type="AlphaFoldDB" id="A0A367K9V1"/>